<feature type="compositionally biased region" description="Basic and acidic residues" evidence="1">
    <location>
        <begin position="26"/>
        <end position="35"/>
    </location>
</feature>
<dbReference type="KEGG" id="sbil:SANBI_001261"/>
<evidence type="ECO:0000256" key="1">
    <source>
        <dbReference type="SAM" id="MobiDB-lite"/>
    </source>
</evidence>
<dbReference type="RefSeq" id="WP_319160017.1">
    <property type="nucleotide sequence ID" value="NZ_CP138359.1"/>
</dbReference>
<organism evidence="2 3">
    <name type="scientific">Sanguibacter biliveldensis</name>
    <dbReference type="NCBI Taxonomy" id="3030830"/>
    <lineage>
        <taxon>Bacteria</taxon>
        <taxon>Bacillati</taxon>
        <taxon>Actinomycetota</taxon>
        <taxon>Actinomycetes</taxon>
        <taxon>Micrococcales</taxon>
        <taxon>Sanguibacteraceae</taxon>
        <taxon>Sanguibacter</taxon>
    </lineage>
</organism>
<proteinExistence type="predicted"/>
<evidence type="ECO:0000313" key="3">
    <source>
        <dbReference type="Proteomes" id="UP001304340"/>
    </source>
</evidence>
<keyword evidence="3" id="KW-1185">Reference proteome</keyword>
<feature type="compositionally biased region" description="Low complexity" evidence="1">
    <location>
        <begin position="40"/>
        <end position="51"/>
    </location>
</feature>
<name>A0AAF0Z6A3_9MICO</name>
<dbReference type="InterPro" id="IPR036390">
    <property type="entry name" value="WH_DNA-bd_sf"/>
</dbReference>
<dbReference type="EMBL" id="CP138359">
    <property type="protein sequence ID" value="WPF83577.1"/>
    <property type="molecule type" value="Genomic_DNA"/>
</dbReference>
<reference evidence="3" key="1">
    <citation type="submission" date="2023-11" db="EMBL/GenBank/DDBJ databases">
        <authorList>
            <person name="Helweg L.P."/>
            <person name="Kiel A."/>
            <person name="Hitz F."/>
            <person name="Ruckert-Reed C."/>
            <person name="Busche T."/>
            <person name="Kaltschmidt B."/>
            <person name="Kaltschmidt C."/>
        </authorList>
    </citation>
    <scope>NUCLEOTIDE SEQUENCE [LARGE SCALE GENOMIC DNA]</scope>
    <source>
        <strain evidence="3">4.1</strain>
    </source>
</reference>
<dbReference type="AlphaFoldDB" id="A0AAF0Z6A3"/>
<dbReference type="Gene3D" id="1.10.10.10">
    <property type="entry name" value="Winged helix-like DNA-binding domain superfamily/Winged helix DNA-binding domain"/>
    <property type="match status" value="1"/>
</dbReference>
<sequence length="189" mass="20150">MAHDMDALLRTIQALDDRVAVLEAEARQRHDDERPGGGVPPASDAGSPASPDTFWALDGLRARRPEHPSTEDGAVMLSGSVTLPDGTPVEWQQGAGSAGLLEVDWTDRAAAFAALGHPVRVELLRHVLSGTRATADLAAIDSLGTTGQLHHHLRQLLTAGWLRQSGRGTYEVPPSRVVPLLVCLVAVER</sequence>
<feature type="region of interest" description="Disordered" evidence="1">
    <location>
        <begin position="26"/>
        <end position="51"/>
    </location>
</feature>
<protein>
    <submittedName>
        <fullName evidence="2">Winged helix-turn-helix domain-containing protein</fullName>
    </submittedName>
</protein>
<dbReference type="Proteomes" id="UP001304340">
    <property type="component" value="Chromosome"/>
</dbReference>
<dbReference type="SUPFAM" id="SSF46785">
    <property type="entry name" value="Winged helix' DNA-binding domain"/>
    <property type="match status" value="1"/>
</dbReference>
<accession>A0AAF0Z6A3</accession>
<dbReference type="InterPro" id="IPR011991">
    <property type="entry name" value="ArsR-like_HTH"/>
</dbReference>
<gene>
    <name evidence="2" type="ORF">SANBI_001261</name>
</gene>
<dbReference type="InterPro" id="IPR036388">
    <property type="entry name" value="WH-like_DNA-bd_sf"/>
</dbReference>
<dbReference type="CDD" id="cd00090">
    <property type="entry name" value="HTH_ARSR"/>
    <property type="match status" value="1"/>
</dbReference>
<evidence type="ECO:0000313" key="2">
    <source>
        <dbReference type="EMBL" id="WPF83577.1"/>
    </source>
</evidence>